<keyword evidence="5" id="KW-0325">Glycoprotein</keyword>
<evidence type="ECO:0000256" key="2">
    <source>
        <dbReference type="ARBA" id="ARBA00022676"/>
    </source>
</evidence>
<dbReference type="OrthoDB" id="2019572at2759"/>
<keyword evidence="2" id="KW-0328">Glycosyltransferase</keyword>
<dbReference type="Proteomes" id="UP000639772">
    <property type="component" value="Chromosome 11"/>
</dbReference>
<evidence type="ECO:0000256" key="3">
    <source>
        <dbReference type="ARBA" id="ARBA00022679"/>
    </source>
</evidence>
<accession>A0A835UJE3</accession>
<evidence type="ECO:0000256" key="5">
    <source>
        <dbReference type="ARBA" id="ARBA00023180"/>
    </source>
</evidence>
<proteinExistence type="predicted"/>
<evidence type="ECO:0000256" key="1">
    <source>
        <dbReference type="ARBA" id="ARBA00004606"/>
    </source>
</evidence>
<dbReference type="InterPro" id="IPR003406">
    <property type="entry name" value="Glyco_trans_14"/>
</dbReference>
<dbReference type="PANTHER" id="PTHR45719:SF7">
    <property type="entry name" value="OS01G0201100 PROTEIN"/>
    <property type="match status" value="1"/>
</dbReference>
<evidence type="ECO:0000256" key="4">
    <source>
        <dbReference type="ARBA" id="ARBA00023136"/>
    </source>
</evidence>
<keyword evidence="4" id="KW-0472">Membrane</keyword>
<dbReference type="AlphaFoldDB" id="A0A835UJE3"/>
<dbReference type="EMBL" id="JADCNM010000011">
    <property type="protein sequence ID" value="KAG0462925.1"/>
    <property type="molecule type" value="Genomic_DNA"/>
</dbReference>
<sequence length="429" mass="48821">MEPVKGRVYLPPIAMKRKWALPLFSFSLLVVFFLTSLNMGLLGSVPAINSVLSLFLDRTSGERRPSLNFVEAKLSAPPPVSSPPVPRLAYLVSGSKGDLDRLWRTLHALYHPRNLYVVHLDLESPAAERNELAVRLANHTLFAKVGNIHMIQKANMVTYRGPTMVSNTLHACAILLKKTKEWDWFINLSASDYPLVTQDDLLFSFSKLPRNLNFVEHTSRLGWKEGKRAKPLMVDPGLYLMNKSDVFFVSPKRQLPTAFKLFTGSAWMALTREFVEFCIWGWDNLPRILLMYYTNFVSSPEGYFQTVICNSPEFNGTVVNYDLHYISWDVPPRQHPHTLSANDTRKMIQSNAPFARKFRRDDPVLDQIDAELLRRGRMGVTPGGWCAGKPRCSLVGDETRLRPGPGSRRLQRLMDRVVQSPAFEANQCR</sequence>
<comment type="caution">
    <text evidence="6">The sequence shown here is derived from an EMBL/GenBank/DDBJ whole genome shotgun (WGS) entry which is preliminary data.</text>
</comment>
<name>A0A835UJE3_VANPL</name>
<evidence type="ECO:0000313" key="6">
    <source>
        <dbReference type="EMBL" id="KAG0462925.1"/>
    </source>
</evidence>
<dbReference type="Pfam" id="PF02485">
    <property type="entry name" value="Branch"/>
    <property type="match status" value="1"/>
</dbReference>
<keyword evidence="3" id="KW-0808">Transferase</keyword>
<comment type="subcellular location">
    <subcellularLocation>
        <location evidence="1">Membrane</location>
        <topology evidence="1">Single-pass type II membrane protein</topology>
    </subcellularLocation>
</comment>
<evidence type="ECO:0000313" key="7">
    <source>
        <dbReference type="Proteomes" id="UP000639772"/>
    </source>
</evidence>
<reference evidence="6 7" key="1">
    <citation type="journal article" date="2020" name="Nat. Food">
        <title>A phased Vanilla planifolia genome enables genetic improvement of flavour and production.</title>
        <authorList>
            <person name="Hasing T."/>
            <person name="Tang H."/>
            <person name="Brym M."/>
            <person name="Khazi F."/>
            <person name="Huang T."/>
            <person name="Chambers A.H."/>
        </authorList>
    </citation>
    <scope>NUCLEOTIDE SEQUENCE [LARGE SCALE GENOMIC DNA]</scope>
    <source>
        <tissue evidence="6">Leaf</tissue>
    </source>
</reference>
<protein>
    <submittedName>
        <fullName evidence="6">Uncharacterized protein</fullName>
    </submittedName>
</protein>
<dbReference type="InterPro" id="IPR044610">
    <property type="entry name" value="GLCAT14A/B/C"/>
</dbReference>
<dbReference type="PANTHER" id="PTHR45719">
    <property type="entry name" value="GLYCOSYLTRANSFERASE"/>
    <property type="match status" value="1"/>
</dbReference>
<dbReference type="GO" id="GO:0015020">
    <property type="term" value="F:glucuronosyltransferase activity"/>
    <property type="evidence" value="ECO:0007669"/>
    <property type="project" value="InterPro"/>
</dbReference>
<gene>
    <name evidence="6" type="ORF">HPP92_021401</name>
</gene>
<dbReference type="GO" id="GO:0016020">
    <property type="term" value="C:membrane"/>
    <property type="evidence" value="ECO:0007669"/>
    <property type="project" value="UniProtKB-SubCell"/>
</dbReference>
<organism evidence="6 7">
    <name type="scientific">Vanilla planifolia</name>
    <name type="common">Vanilla</name>
    <dbReference type="NCBI Taxonomy" id="51239"/>
    <lineage>
        <taxon>Eukaryota</taxon>
        <taxon>Viridiplantae</taxon>
        <taxon>Streptophyta</taxon>
        <taxon>Embryophyta</taxon>
        <taxon>Tracheophyta</taxon>
        <taxon>Spermatophyta</taxon>
        <taxon>Magnoliopsida</taxon>
        <taxon>Liliopsida</taxon>
        <taxon>Asparagales</taxon>
        <taxon>Orchidaceae</taxon>
        <taxon>Vanilloideae</taxon>
        <taxon>Vanilleae</taxon>
        <taxon>Vanilla</taxon>
    </lineage>
</organism>